<dbReference type="PANTHER" id="PTHR43194">
    <property type="entry name" value="HYDROLASE ALPHA/BETA FOLD FAMILY"/>
    <property type="match status" value="1"/>
</dbReference>
<dbReference type="GO" id="GO:0016787">
    <property type="term" value="F:hydrolase activity"/>
    <property type="evidence" value="ECO:0007669"/>
    <property type="project" value="UniProtKB-KW"/>
</dbReference>
<dbReference type="KEGG" id="bfz:BAU07_14195"/>
<reference evidence="2 3" key="1">
    <citation type="submission" date="2016-06" db="EMBL/GenBank/DDBJ databases">
        <title>Complete genome sequences of Bordetella bronchialis and Bordetella flabilis.</title>
        <authorList>
            <person name="LiPuma J.J."/>
            <person name="Spilker T."/>
        </authorList>
    </citation>
    <scope>NUCLEOTIDE SEQUENCE [LARGE SCALE GENOMIC DNA]</scope>
    <source>
        <strain evidence="2 3">AU10664</strain>
    </source>
</reference>
<proteinExistence type="predicted"/>
<dbReference type="STRING" id="463014.BAU07_14195"/>
<sequence>MNSQTAGSPASTFRYGANVHANGIRQHYLRYGGEQPGKDPVLIVPGITSPAVTWGYVGERFGQVFDTYVLDVRGRGLSQAGADLDYGLDAQAEDVIALARALGLERYSLVGHSMGGRIAIRAASRHPAGLARVVAVDPPVSGPGRRPYPSQLPWYVDSIAQARHGMGVEEMRRFCPTWTEEQLRLRAQWLHTCDERAIRQSFEEFHTQDIHANLQAVQVPLLLVTAARGDVVGDEDVAEIQALKPGTQHVRVADAGHMIPWDNEPGFYRAFGDFLGARLPE</sequence>
<dbReference type="PANTHER" id="PTHR43194:SF5">
    <property type="entry name" value="PIMELOYL-[ACYL-CARRIER PROTEIN] METHYL ESTER ESTERASE"/>
    <property type="match status" value="1"/>
</dbReference>
<dbReference type="Gene3D" id="3.40.50.1820">
    <property type="entry name" value="alpha/beta hydrolase"/>
    <property type="match status" value="1"/>
</dbReference>
<keyword evidence="2" id="KW-0378">Hydrolase</keyword>
<dbReference type="SUPFAM" id="SSF53474">
    <property type="entry name" value="alpha/beta-Hydrolases"/>
    <property type="match status" value="1"/>
</dbReference>
<evidence type="ECO:0000259" key="1">
    <source>
        <dbReference type="Pfam" id="PF00561"/>
    </source>
</evidence>
<dbReference type="RefSeq" id="WP_066658881.1">
    <property type="nucleotide sequence ID" value="NZ_CBCSCL010000041.1"/>
</dbReference>
<dbReference type="InterPro" id="IPR050228">
    <property type="entry name" value="Carboxylesterase_BioH"/>
</dbReference>
<name>A0A193GFM0_9BORD</name>
<evidence type="ECO:0000313" key="2">
    <source>
        <dbReference type="EMBL" id="ANN78089.1"/>
    </source>
</evidence>
<dbReference type="Pfam" id="PF00561">
    <property type="entry name" value="Abhydrolase_1"/>
    <property type="match status" value="1"/>
</dbReference>
<dbReference type="AlphaFoldDB" id="A0A193GFM0"/>
<dbReference type="InterPro" id="IPR000073">
    <property type="entry name" value="AB_hydrolase_1"/>
</dbReference>
<dbReference type="EMBL" id="CP016172">
    <property type="protein sequence ID" value="ANN78089.1"/>
    <property type="molecule type" value="Genomic_DNA"/>
</dbReference>
<organism evidence="2 3">
    <name type="scientific">Bordetella flabilis</name>
    <dbReference type="NCBI Taxonomy" id="463014"/>
    <lineage>
        <taxon>Bacteria</taxon>
        <taxon>Pseudomonadati</taxon>
        <taxon>Pseudomonadota</taxon>
        <taxon>Betaproteobacteria</taxon>
        <taxon>Burkholderiales</taxon>
        <taxon>Alcaligenaceae</taxon>
        <taxon>Bordetella</taxon>
    </lineage>
</organism>
<feature type="domain" description="AB hydrolase-1" evidence="1">
    <location>
        <begin position="40"/>
        <end position="263"/>
    </location>
</feature>
<accession>A0A193GFM0</accession>
<dbReference type="Proteomes" id="UP000091926">
    <property type="component" value="Chromosome"/>
</dbReference>
<keyword evidence="3" id="KW-1185">Reference proteome</keyword>
<gene>
    <name evidence="2" type="ORF">BAU07_14195</name>
</gene>
<protein>
    <submittedName>
        <fullName evidence="2">Alpha/beta hydrolase</fullName>
    </submittedName>
</protein>
<dbReference type="InterPro" id="IPR029058">
    <property type="entry name" value="AB_hydrolase_fold"/>
</dbReference>
<dbReference type="OrthoDB" id="9808398at2"/>
<evidence type="ECO:0000313" key="3">
    <source>
        <dbReference type="Proteomes" id="UP000091926"/>
    </source>
</evidence>